<gene>
    <name evidence="2" type="ORF">QSH02_17550</name>
</gene>
<accession>A0AAW7CQI7</accession>
<dbReference type="GeneID" id="83613395"/>
<reference evidence="2" key="1">
    <citation type="submission" date="2023-06" db="EMBL/GenBank/DDBJ databases">
        <title>Acute promotion of culturable opportunistic pathogens and persistent increase of antibiotic resistance following antibiotic exposure in mouse gut microbiota.</title>
        <authorList>
            <person name="Li L."/>
            <person name="Wang B."/>
            <person name="Sun Y."/>
            <person name="Wang M."/>
            <person name="Xu H."/>
        </authorList>
    </citation>
    <scope>NUCLEOTIDE SEQUENCE</scope>
    <source>
        <strain evidence="2">EPA10_1</strain>
    </source>
</reference>
<feature type="compositionally biased region" description="Polar residues" evidence="1">
    <location>
        <begin position="316"/>
        <end position="330"/>
    </location>
</feature>
<comment type="caution">
    <text evidence="2">The sequence shown here is derived from an EMBL/GenBank/DDBJ whole genome shotgun (WGS) entry which is preliminary data.</text>
</comment>
<dbReference type="EMBL" id="JASVWL010000026">
    <property type="protein sequence ID" value="MDL5356632.1"/>
    <property type="molecule type" value="Genomic_DNA"/>
</dbReference>
<dbReference type="AlphaFoldDB" id="A0AAW7CQI7"/>
<sequence>MKTDLQHKLSQALLRGNPVSSPLSGNAHVNPVSEMPMILTLEQLQPNPDNPRQGRNPRYEEIKSSIRARGLDSVPKVTKAPGSEIYIFSDGGNTRYQILSELWQETQDERFFRIHVLFKPWPGRLQCLIGHLAENEVRGELTFLEKAKGICVARSLYEESLEKKLSLRAFAQRMTADGLPVSISHISKMEDTVSALLPYMPRLLEDGLGRPQIEQLLSVRSTLKRVADSLLFQHDGPDPVHDFLGCFERTCTEIDNHDVFDYDVFLDELIGRLLRECSVDGVDYERWVFELKVNKGRRSTKPEWSVPVDSEDETTTAHSENGHTGITSDFSAEDVLTEPLSSDSGQETSVSPVVEKKKSRPVVEIQTDLYGGAPVLSGDTDEAGIDPDVAGVMSVPDNAECTTPAEVPVAGYSAATLTCQDLWPVASHLDDIEHLQTQIYRTLFELGNELDLSSAFVAASGVHSPGFAILSANSALGRVMTVFSEPNGSHDGIPDALRILLTGGNQSGMPPVLNDTQFMTWMKLMYLLRCLYARQREIDPDVNDEEEWE</sequence>
<dbReference type="InterPro" id="IPR036086">
    <property type="entry name" value="ParB/Sulfiredoxin_sf"/>
</dbReference>
<feature type="compositionally biased region" description="Polar residues" evidence="1">
    <location>
        <begin position="339"/>
        <end position="351"/>
    </location>
</feature>
<protein>
    <submittedName>
        <fullName evidence="2">Chromosome partitioning protein ParB</fullName>
    </submittedName>
</protein>
<proteinExistence type="predicted"/>
<dbReference type="NCBIfam" id="TIGR03764">
    <property type="entry name" value="ICE_PFGI_1_parB"/>
    <property type="match status" value="1"/>
</dbReference>
<evidence type="ECO:0000256" key="1">
    <source>
        <dbReference type="SAM" id="MobiDB-lite"/>
    </source>
</evidence>
<organism evidence="2 3">
    <name type="scientific">Proteus faecis</name>
    <dbReference type="NCBI Taxonomy" id="2050967"/>
    <lineage>
        <taxon>Bacteria</taxon>
        <taxon>Pseudomonadati</taxon>
        <taxon>Pseudomonadota</taxon>
        <taxon>Gammaproteobacteria</taxon>
        <taxon>Enterobacterales</taxon>
        <taxon>Morganellaceae</taxon>
        <taxon>Proteus</taxon>
    </lineage>
</organism>
<evidence type="ECO:0000313" key="3">
    <source>
        <dbReference type="Proteomes" id="UP001224739"/>
    </source>
</evidence>
<evidence type="ECO:0000313" key="2">
    <source>
        <dbReference type="EMBL" id="MDL5356632.1"/>
    </source>
</evidence>
<dbReference type="RefSeq" id="WP_001764950.1">
    <property type="nucleotide sequence ID" value="NZ_JASVWJ010000010.1"/>
</dbReference>
<dbReference type="InterPro" id="IPR022304">
    <property type="entry name" value="ICE_PFGI_1_ParB"/>
</dbReference>
<feature type="region of interest" description="Disordered" evidence="1">
    <location>
        <begin position="337"/>
        <end position="356"/>
    </location>
</feature>
<dbReference type="Proteomes" id="UP001224739">
    <property type="component" value="Unassembled WGS sequence"/>
</dbReference>
<name>A0AAW7CQI7_9GAMM</name>
<feature type="region of interest" description="Disordered" evidence="1">
    <location>
        <begin position="300"/>
        <end position="330"/>
    </location>
</feature>
<dbReference type="SUPFAM" id="SSF110849">
    <property type="entry name" value="ParB/Sulfiredoxin"/>
    <property type="match status" value="1"/>
</dbReference>